<dbReference type="GeneID" id="24864990"/>
<dbReference type="InterPro" id="IPR027417">
    <property type="entry name" value="P-loop_NTPase"/>
</dbReference>
<dbReference type="Proteomes" id="UP000033116">
    <property type="component" value="Chromosome"/>
</dbReference>
<dbReference type="PANTHER" id="PTHR43581">
    <property type="entry name" value="ATP/GTP PHOSPHATASE"/>
    <property type="match status" value="1"/>
</dbReference>
<proteinExistence type="predicted"/>
<dbReference type="SUPFAM" id="SSF52540">
    <property type="entry name" value="P-loop containing nucleoside triphosphate hydrolases"/>
    <property type="match status" value="1"/>
</dbReference>
<name>A0A0E3LSH0_METMZ</name>
<dbReference type="RefSeq" id="WP_048043330.1">
    <property type="nucleotide sequence ID" value="NZ_CP009511.1"/>
</dbReference>
<dbReference type="AlphaFoldDB" id="A0A0E3LSH0"/>
<dbReference type="HOGENOM" id="CLU_040623_1_0_2"/>
<feature type="domain" description="Endonuclease GajA/Old nuclease/RecF-like AAA" evidence="1">
    <location>
        <begin position="1"/>
        <end position="388"/>
    </location>
</feature>
<reference evidence="2 3" key="1">
    <citation type="submission" date="2014-07" db="EMBL/GenBank/DDBJ databases">
        <title>Methanogenic archaea and the global carbon cycle.</title>
        <authorList>
            <person name="Henriksen J.R."/>
            <person name="Luke J."/>
            <person name="Reinhart S."/>
            <person name="Benedict M.N."/>
            <person name="Youngblut N.D."/>
            <person name="Metcalf M.E."/>
            <person name="Whitaker R.J."/>
            <person name="Metcalf W.W."/>
        </authorList>
    </citation>
    <scope>NUCLEOTIDE SEQUENCE [LARGE SCALE GENOMIC DNA]</scope>
    <source>
        <strain evidence="2 3">SarPi</strain>
    </source>
</reference>
<dbReference type="EMBL" id="CP009511">
    <property type="protein sequence ID" value="AKB61756.1"/>
    <property type="molecule type" value="Genomic_DNA"/>
</dbReference>
<evidence type="ECO:0000259" key="1">
    <source>
        <dbReference type="Pfam" id="PF13175"/>
    </source>
</evidence>
<dbReference type="Pfam" id="PF13175">
    <property type="entry name" value="AAA_15"/>
    <property type="match status" value="1"/>
</dbReference>
<dbReference type="InterPro" id="IPR051396">
    <property type="entry name" value="Bact_Antivir_Def_Nuclease"/>
</dbReference>
<sequence length="468" mass="53390">MKIHVENLGAVKNGDVDLKPLTIFIGPNNKGKTWTAYSIASLFSNDMFNVYSKSYSEKEPENGYLHIHNAVKQVLDKGNAKIDMADFSRKYSTEYINNVASIVPTRISKFLDSRRASFEDLKMHIELDGLQDHLVSLTCKPAITFKISVNKEGKSLLTAQKEKDDPYLYVYTESSEGIQDIPVKVINKFITNAVFRIIHRAFFQKVVFFPPERTGIVPFLLNQTTINESNDEHEDSEEHDTYSGISYPLMSMISIICFDKSDFIQKRKEKAENDETIKKFIEIAKVLEDEIIGGSVEPIEKPDGSQEIIFNLNSGNTFDIPITSSCVKDLIPLVFYLKYLATVRDLIVIDEPEMNLHPESQVKIMELLASLVNLGLNIIITTHSTYIVDHIPNLTKAYKLNEEGKKGLESKFKLKREDSFIDQNKISVYLFDEGTIKNIYKDNGFIDWGTFGDVSEYVSNLYFELEEE</sequence>
<organism evidence="2 3">
    <name type="scientific">Methanosarcina mazei SarPi</name>
    <dbReference type="NCBI Taxonomy" id="1434115"/>
    <lineage>
        <taxon>Archaea</taxon>
        <taxon>Methanobacteriati</taxon>
        <taxon>Methanobacteriota</taxon>
        <taxon>Stenosarchaea group</taxon>
        <taxon>Methanomicrobia</taxon>
        <taxon>Methanosarcinales</taxon>
        <taxon>Methanosarcinaceae</taxon>
        <taxon>Methanosarcina</taxon>
    </lineage>
</organism>
<protein>
    <recommendedName>
        <fullName evidence="1">Endonuclease GajA/Old nuclease/RecF-like AAA domain-containing protein</fullName>
    </recommendedName>
</protein>
<dbReference type="InterPro" id="IPR041685">
    <property type="entry name" value="AAA_GajA/Old/RecF-like"/>
</dbReference>
<evidence type="ECO:0000313" key="3">
    <source>
        <dbReference type="Proteomes" id="UP000033116"/>
    </source>
</evidence>
<dbReference type="PANTHER" id="PTHR43581:SF2">
    <property type="entry name" value="EXCINUCLEASE ATPASE SUBUNIT"/>
    <property type="match status" value="1"/>
</dbReference>
<accession>A0A0E3LSH0</accession>
<dbReference type="PATRIC" id="fig|1434115.4.peg.2262"/>
<gene>
    <name evidence="2" type="ORF">MSMAP_1771</name>
</gene>
<evidence type="ECO:0000313" key="2">
    <source>
        <dbReference type="EMBL" id="AKB61756.1"/>
    </source>
</evidence>
<dbReference type="Gene3D" id="3.40.50.300">
    <property type="entry name" value="P-loop containing nucleotide triphosphate hydrolases"/>
    <property type="match status" value="1"/>
</dbReference>